<reference evidence="2 3" key="1">
    <citation type="submission" date="2023-04" db="EMBL/GenBank/DDBJ databases">
        <title>Colletotrichum tabacum stain YC1 causing leaf anthracnose on Nicotiana tabacum(L.) cv.</title>
        <authorList>
            <person name="Ji Z."/>
            <person name="Wang M."/>
            <person name="Zhang J."/>
            <person name="Wang N."/>
            <person name="Zhou Z."/>
        </authorList>
    </citation>
    <scope>NUCLEOTIDE SEQUENCE [LARGE SCALE GENOMIC DNA]</scope>
    <source>
        <strain evidence="2 3">YC1</strain>
    </source>
</reference>
<gene>
    <name evidence="2" type="ORF">QIS74_04153</name>
</gene>
<evidence type="ECO:0000256" key="1">
    <source>
        <dbReference type="SAM" id="Phobius"/>
    </source>
</evidence>
<sequence>MEEFQESDLHLFEPFVGHRKRDRRRLCGLLSCETLAALGSVAVLAAIFYLLRSWTLTDGRLFERKREPNAVGPECGPSWMQAEAAGCIYDLLMSAWVPPLCHDAELYRQYVAEVNSTFYLDRQQESLVAWDNVLNGHHPESGIWTDGGFHHLHCTYIWDRQRRAYAHATATGEPMVLDSHCRNDTHTSHCVWWNGRPRAWEIDSPNVTRVYPPREPIRCLVGP</sequence>
<dbReference type="EMBL" id="JASAOK010000018">
    <property type="protein sequence ID" value="KAK6222451.1"/>
    <property type="molecule type" value="Genomic_DNA"/>
</dbReference>
<keyword evidence="1" id="KW-0812">Transmembrane</keyword>
<dbReference type="Proteomes" id="UP001327957">
    <property type="component" value="Unassembled WGS sequence"/>
</dbReference>
<dbReference type="PANTHER" id="PTHR35896">
    <property type="entry name" value="IG-LIKE DOMAIN-CONTAINING PROTEIN"/>
    <property type="match status" value="1"/>
</dbReference>
<feature type="transmembrane region" description="Helical" evidence="1">
    <location>
        <begin position="26"/>
        <end position="51"/>
    </location>
</feature>
<proteinExistence type="predicted"/>
<comment type="caution">
    <text evidence="2">The sequence shown here is derived from an EMBL/GenBank/DDBJ whole genome shotgun (WGS) entry which is preliminary data.</text>
</comment>
<organism evidence="2 3">
    <name type="scientific">Colletotrichum tabaci</name>
    <dbReference type="NCBI Taxonomy" id="1209068"/>
    <lineage>
        <taxon>Eukaryota</taxon>
        <taxon>Fungi</taxon>
        <taxon>Dikarya</taxon>
        <taxon>Ascomycota</taxon>
        <taxon>Pezizomycotina</taxon>
        <taxon>Sordariomycetes</taxon>
        <taxon>Hypocreomycetidae</taxon>
        <taxon>Glomerellales</taxon>
        <taxon>Glomerellaceae</taxon>
        <taxon>Colletotrichum</taxon>
        <taxon>Colletotrichum destructivum species complex</taxon>
    </lineage>
</organism>
<keyword evidence="1" id="KW-0472">Membrane</keyword>
<accession>A0AAV9TM72</accession>
<evidence type="ECO:0000313" key="2">
    <source>
        <dbReference type="EMBL" id="KAK6222451.1"/>
    </source>
</evidence>
<keyword evidence="1" id="KW-1133">Transmembrane helix</keyword>
<evidence type="ECO:0000313" key="3">
    <source>
        <dbReference type="Proteomes" id="UP001327957"/>
    </source>
</evidence>
<protein>
    <recommendedName>
        <fullName evidence="4">Major facilitator superfamily transporter</fullName>
    </recommendedName>
</protein>
<dbReference type="InterPro" id="IPR053008">
    <property type="entry name" value="Phomopsin_biosynth_assoc"/>
</dbReference>
<evidence type="ECO:0008006" key="4">
    <source>
        <dbReference type="Google" id="ProtNLM"/>
    </source>
</evidence>
<dbReference type="PANTHER" id="PTHR35896:SF3">
    <property type="entry name" value="MAJOR FACILITATOR SUPERFAMILY TRANSPORTER"/>
    <property type="match status" value="1"/>
</dbReference>
<keyword evidence="3" id="KW-1185">Reference proteome</keyword>
<name>A0AAV9TM72_9PEZI</name>
<dbReference type="AlphaFoldDB" id="A0AAV9TM72"/>